<dbReference type="Gene3D" id="3.30.2320.10">
    <property type="entry name" value="hypothetical protein PF0899 domain"/>
    <property type="match status" value="1"/>
</dbReference>
<dbReference type="EMBL" id="LR796542">
    <property type="protein sequence ID" value="CAB4150356.1"/>
    <property type="molecule type" value="Genomic_DNA"/>
</dbReference>
<feature type="domain" description="Phage capsid-like C-terminal" evidence="3">
    <location>
        <begin position="127"/>
        <end position="413"/>
    </location>
</feature>
<reference evidence="9" key="1">
    <citation type="submission" date="2020-05" db="EMBL/GenBank/DDBJ databases">
        <authorList>
            <person name="Chiriac C."/>
            <person name="Salcher M."/>
            <person name="Ghai R."/>
            <person name="Kavagutti S V."/>
        </authorList>
    </citation>
    <scope>NUCLEOTIDE SEQUENCE</scope>
</reference>
<accession>A0A6J7XBF7</accession>
<dbReference type="EMBL" id="LR797396">
    <property type="protein sequence ID" value="CAB4213569.1"/>
    <property type="molecule type" value="Genomic_DNA"/>
</dbReference>
<evidence type="ECO:0000313" key="7">
    <source>
        <dbReference type="EMBL" id="CAB4213569.1"/>
    </source>
</evidence>
<evidence type="ECO:0000256" key="1">
    <source>
        <dbReference type="ARBA" id="ARBA00004328"/>
    </source>
</evidence>
<dbReference type="EMBL" id="LR798387">
    <property type="protein sequence ID" value="CAB5228380.1"/>
    <property type="molecule type" value="Genomic_DNA"/>
</dbReference>
<dbReference type="EMBL" id="LR797290">
    <property type="protein sequence ID" value="CAB4200128.1"/>
    <property type="molecule type" value="Genomic_DNA"/>
</dbReference>
<dbReference type="EMBL" id="LR797031">
    <property type="protein sequence ID" value="CAB4183039.1"/>
    <property type="molecule type" value="Genomic_DNA"/>
</dbReference>
<protein>
    <submittedName>
        <fullName evidence="9">COG4653 Predicted phage phi-C31 gp36 major capsid-like protein</fullName>
    </submittedName>
</protein>
<evidence type="ECO:0000313" key="9">
    <source>
        <dbReference type="EMBL" id="CAB5228380.1"/>
    </source>
</evidence>
<dbReference type="Pfam" id="PF05065">
    <property type="entry name" value="Phage_capsid"/>
    <property type="match status" value="1"/>
</dbReference>
<dbReference type="EMBL" id="LR797473">
    <property type="protein sequence ID" value="CAB4218525.1"/>
    <property type="molecule type" value="Genomic_DNA"/>
</dbReference>
<evidence type="ECO:0000259" key="3">
    <source>
        <dbReference type="Pfam" id="PF05065"/>
    </source>
</evidence>
<evidence type="ECO:0000256" key="2">
    <source>
        <dbReference type="ARBA" id="ARBA00022844"/>
    </source>
</evidence>
<evidence type="ECO:0000313" key="8">
    <source>
        <dbReference type="EMBL" id="CAB4218525.1"/>
    </source>
</evidence>
<evidence type="ECO:0000313" key="6">
    <source>
        <dbReference type="EMBL" id="CAB4200128.1"/>
    </source>
</evidence>
<dbReference type="GO" id="GO:0044423">
    <property type="term" value="C:virion component"/>
    <property type="evidence" value="ECO:0007669"/>
    <property type="project" value="UniProtKB-KW"/>
</dbReference>
<organism evidence="9">
    <name type="scientific">uncultured Caudovirales phage</name>
    <dbReference type="NCBI Taxonomy" id="2100421"/>
    <lineage>
        <taxon>Viruses</taxon>
        <taxon>Duplodnaviria</taxon>
        <taxon>Heunggongvirae</taxon>
        <taxon>Uroviricota</taxon>
        <taxon>Caudoviricetes</taxon>
        <taxon>Peduoviridae</taxon>
        <taxon>Maltschvirus</taxon>
        <taxon>Maltschvirus maltsch</taxon>
    </lineage>
</organism>
<dbReference type="SUPFAM" id="SSF56563">
    <property type="entry name" value="Major capsid protein gp5"/>
    <property type="match status" value="1"/>
</dbReference>
<gene>
    <name evidence="5" type="ORF">UFOVP1093_30</name>
    <name evidence="6" type="ORF">UFOVP1340_29</name>
    <name evidence="7" type="ORF">UFOVP1448_49</name>
    <name evidence="9" type="ORF">UFOVP1538_41</name>
    <name evidence="8" type="ORF">UFOVP1600_20</name>
    <name evidence="4" type="ORF">UFOVP569_21</name>
</gene>
<dbReference type="InterPro" id="IPR024455">
    <property type="entry name" value="Phage_capsid"/>
</dbReference>
<name>A0A6J7XBF7_9CAUD</name>
<keyword evidence="2" id="KW-0946">Virion</keyword>
<sequence>MNVSALEERRSTLLATAREMANDEKSSLAEVKALIAQADEVEGKIDALKKIGELSPTPKAESINKPWQEYGSVKATTVFSGGTEDANYKAYTFGRFLMSLRGDQKSTRWLKDNGHIKANSEGTESAGGYTVPVITSPDLIYLRESFGVTRQNARIWPMSGDTLLVPNLTGSSTVYHVGENTAITTSDFTFDQVLLQTLKLAAVNPVSRELSEDTIIDYAAMAARDFAVKLAQQEDLDCIMGDGTATFGGVTGLLYSVFAPAGSPAKTSIASLVQADTGSVAANKPTLANVRTMVAKFPMYPGANPKWFMHKQFWYDCIAPLLDALSGNSILDIQNAYGSQPTLYGYPVVFSQVMPRGFTGNASKPLMAFADMNLGTAFGDRRSITIDMADQTRFLEDQYLYKATERFAFKSYDIGNVNALVPSQVPGCIIVMSAQAT</sequence>
<dbReference type="InterPro" id="IPR054612">
    <property type="entry name" value="Phage_capsid-like_C"/>
</dbReference>
<dbReference type="NCBIfam" id="TIGR01554">
    <property type="entry name" value="major_cap_HK97"/>
    <property type="match status" value="1"/>
</dbReference>
<comment type="subcellular location">
    <subcellularLocation>
        <location evidence="1">Virion</location>
    </subcellularLocation>
</comment>
<evidence type="ECO:0000313" key="5">
    <source>
        <dbReference type="EMBL" id="CAB4183039.1"/>
    </source>
</evidence>
<evidence type="ECO:0000313" key="4">
    <source>
        <dbReference type="EMBL" id="CAB4150356.1"/>
    </source>
</evidence>
<dbReference type="Gene3D" id="3.30.2400.10">
    <property type="entry name" value="Major capsid protein gp5"/>
    <property type="match status" value="1"/>
</dbReference>
<proteinExistence type="predicted"/>